<dbReference type="EMBL" id="JADGKB010000002">
    <property type="protein sequence ID" value="KAJ3262256.1"/>
    <property type="molecule type" value="Genomic_DNA"/>
</dbReference>
<feature type="compositionally biased region" description="Basic and acidic residues" evidence="1">
    <location>
        <begin position="183"/>
        <end position="193"/>
    </location>
</feature>
<protein>
    <submittedName>
        <fullName evidence="3">Uncharacterized protein</fullName>
    </submittedName>
</protein>
<accession>A0AAD5Y6G6</accession>
<name>A0AAD5Y6G6_9FUNG</name>
<evidence type="ECO:0000256" key="2">
    <source>
        <dbReference type="SAM" id="Phobius"/>
    </source>
</evidence>
<evidence type="ECO:0000313" key="3">
    <source>
        <dbReference type="EMBL" id="KAJ3262256.1"/>
    </source>
</evidence>
<keyword evidence="2" id="KW-1133">Transmembrane helix</keyword>
<organism evidence="3 4">
    <name type="scientific">Boothiomyces macroporosus</name>
    <dbReference type="NCBI Taxonomy" id="261099"/>
    <lineage>
        <taxon>Eukaryota</taxon>
        <taxon>Fungi</taxon>
        <taxon>Fungi incertae sedis</taxon>
        <taxon>Chytridiomycota</taxon>
        <taxon>Chytridiomycota incertae sedis</taxon>
        <taxon>Chytridiomycetes</taxon>
        <taxon>Rhizophydiales</taxon>
        <taxon>Terramycetaceae</taxon>
        <taxon>Boothiomyces</taxon>
    </lineage>
</organism>
<keyword evidence="4" id="KW-1185">Reference proteome</keyword>
<evidence type="ECO:0000256" key="1">
    <source>
        <dbReference type="SAM" id="MobiDB-lite"/>
    </source>
</evidence>
<gene>
    <name evidence="3" type="ORF">HK103_002669</name>
</gene>
<proteinExistence type="predicted"/>
<keyword evidence="2" id="KW-0472">Membrane</keyword>
<reference evidence="3" key="1">
    <citation type="submission" date="2020-05" db="EMBL/GenBank/DDBJ databases">
        <title>Phylogenomic resolution of chytrid fungi.</title>
        <authorList>
            <person name="Stajich J.E."/>
            <person name="Amses K."/>
            <person name="Simmons R."/>
            <person name="Seto K."/>
            <person name="Myers J."/>
            <person name="Bonds A."/>
            <person name="Quandt C.A."/>
            <person name="Barry K."/>
            <person name="Liu P."/>
            <person name="Grigoriev I."/>
            <person name="Longcore J.E."/>
            <person name="James T.Y."/>
        </authorList>
    </citation>
    <scope>NUCLEOTIDE SEQUENCE</scope>
    <source>
        <strain evidence="3">PLAUS21</strain>
    </source>
</reference>
<dbReference type="AlphaFoldDB" id="A0AAD5Y6G6"/>
<feature type="compositionally biased region" description="Polar residues" evidence="1">
    <location>
        <begin position="195"/>
        <end position="207"/>
    </location>
</feature>
<feature type="transmembrane region" description="Helical" evidence="2">
    <location>
        <begin position="20"/>
        <end position="41"/>
    </location>
</feature>
<feature type="compositionally biased region" description="Polar residues" evidence="1">
    <location>
        <begin position="158"/>
        <end position="175"/>
    </location>
</feature>
<sequence>MATTAVLYQGFDVQDAKTGITLLLGFLVIVIGVSLLFQYNLKVNKMTISRNVEDINDEEFNIEQLDVNPISLMAQTFPLHPETSRRNSKMSQRKPSHIENSSVLEKSEYVRHESTIKPTIVVNEPTNVQPILPVVSISQQIQQRLEINNLHRMPRISESASQNEQSTSLNNTPAYSNFPEVQLEVKTDPDKPQADYSQFNQGSKTQT</sequence>
<dbReference type="Proteomes" id="UP001210925">
    <property type="component" value="Unassembled WGS sequence"/>
</dbReference>
<comment type="caution">
    <text evidence="3">The sequence shown here is derived from an EMBL/GenBank/DDBJ whole genome shotgun (WGS) entry which is preliminary data.</text>
</comment>
<evidence type="ECO:0000313" key="4">
    <source>
        <dbReference type="Proteomes" id="UP001210925"/>
    </source>
</evidence>
<feature type="region of interest" description="Disordered" evidence="1">
    <location>
        <begin position="152"/>
        <end position="207"/>
    </location>
</feature>
<keyword evidence="2" id="KW-0812">Transmembrane</keyword>